<keyword evidence="4" id="KW-0808">Transferase</keyword>
<dbReference type="AlphaFoldDB" id="A0A6B2LIR4"/>
<evidence type="ECO:0000256" key="5">
    <source>
        <dbReference type="ARBA" id="ARBA00023027"/>
    </source>
</evidence>
<dbReference type="GO" id="GO:0006388">
    <property type="term" value="P:tRNA splicing, via endonucleolytic cleavage and ligation"/>
    <property type="evidence" value="ECO:0007669"/>
    <property type="project" value="TreeGrafter"/>
</dbReference>
<name>A0A6B2LIR4_9EUKA</name>
<dbReference type="InterPro" id="IPR002745">
    <property type="entry name" value="Ptrans_KptA/Tpt1"/>
</dbReference>
<dbReference type="PANTHER" id="PTHR12684">
    <property type="entry name" value="PUTATIVE PHOSPHOTRANSFERASE"/>
    <property type="match status" value="1"/>
</dbReference>
<keyword evidence="5" id="KW-0520">NAD</keyword>
<dbReference type="InterPro" id="IPR042080">
    <property type="entry name" value="RNA_2'-PTrans_N"/>
</dbReference>
<evidence type="ECO:0000256" key="1">
    <source>
        <dbReference type="ARBA" id="ARBA00003343"/>
    </source>
</evidence>
<reference evidence="7" key="1">
    <citation type="journal article" date="2020" name="J. Eukaryot. Microbiol.">
        <title>De novo Sequencing, Assembly and Annotation of the Transcriptome for the Free-Living Testate Amoeba Arcella intermedia.</title>
        <authorList>
            <person name="Ribeiro G.M."/>
            <person name="Porfirio-Sousa A.L."/>
            <person name="Maurer-Alcala X.X."/>
            <person name="Katz L.A."/>
            <person name="Lahr D.J.G."/>
        </authorList>
    </citation>
    <scope>NUCLEOTIDE SEQUENCE</scope>
</reference>
<evidence type="ECO:0000256" key="6">
    <source>
        <dbReference type="ARBA" id="ARBA00047949"/>
    </source>
</evidence>
<dbReference type="Pfam" id="PF01885">
    <property type="entry name" value="PTS_2-RNA"/>
    <property type="match status" value="1"/>
</dbReference>
<organism evidence="7">
    <name type="scientific">Arcella intermedia</name>
    <dbReference type="NCBI Taxonomy" id="1963864"/>
    <lineage>
        <taxon>Eukaryota</taxon>
        <taxon>Amoebozoa</taxon>
        <taxon>Tubulinea</taxon>
        <taxon>Elardia</taxon>
        <taxon>Arcellinida</taxon>
        <taxon>Sphaerothecina</taxon>
        <taxon>Arcellidae</taxon>
        <taxon>Arcella</taxon>
    </lineage>
</organism>
<proteinExistence type="inferred from homology"/>
<evidence type="ECO:0000256" key="3">
    <source>
        <dbReference type="ARBA" id="ARBA00012007"/>
    </source>
</evidence>
<dbReference type="Gene3D" id="3.20.170.30">
    <property type="match status" value="1"/>
</dbReference>
<evidence type="ECO:0000256" key="4">
    <source>
        <dbReference type="ARBA" id="ARBA00022679"/>
    </source>
</evidence>
<comment type="similarity">
    <text evidence="2">Belongs to the KptA/TPT1 family.</text>
</comment>
<protein>
    <recommendedName>
        <fullName evidence="3">2'-phosphotransferase</fullName>
        <ecNumber evidence="3">2.7.1.160</ecNumber>
    </recommendedName>
</protein>
<dbReference type="Gene3D" id="1.10.10.970">
    <property type="entry name" value="RNA 2'-phosphotransferase, Tpt1/KptA family, N-terminal domain"/>
    <property type="match status" value="1"/>
</dbReference>
<comment type="catalytic activity">
    <reaction evidence="6">
        <text>2'-phospho-[ligated tRNA] + NAD(+) = mature tRNA + ADP-alpha-D-ribose 1'',2''-cyclic phosphate + nicotinamide</text>
        <dbReference type="Rhea" id="RHEA:23324"/>
        <dbReference type="Rhea" id="RHEA-COMP:11106"/>
        <dbReference type="Rhea" id="RHEA-COMP:11107"/>
        <dbReference type="ChEBI" id="CHEBI:17154"/>
        <dbReference type="ChEBI" id="CHEBI:57540"/>
        <dbReference type="ChEBI" id="CHEBI:76596"/>
        <dbReference type="ChEBI" id="CHEBI:82883"/>
        <dbReference type="ChEBI" id="CHEBI:85027"/>
        <dbReference type="EC" id="2.7.1.160"/>
    </reaction>
</comment>
<dbReference type="EC" id="2.7.1.160" evidence="3"/>
<dbReference type="GO" id="GO:0000215">
    <property type="term" value="F:tRNA 2'-phosphotransferase activity"/>
    <property type="evidence" value="ECO:0007669"/>
    <property type="project" value="UniProtKB-EC"/>
</dbReference>
<dbReference type="SUPFAM" id="SSF56399">
    <property type="entry name" value="ADP-ribosylation"/>
    <property type="match status" value="1"/>
</dbReference>
<dbReference type="PANTHER" id="PTHR12684:SF2">
    <property type="entry name" value="TRNA 2'-PHOSPHOTRANSFERASE 1"/>
    <property type="match status" value="1"/>
</dbReference>
<sequence length="193" mass="21263">MLRHGAKANGLKMDSEGWVEVRDILRLADCVKRGVTEDEIRFIVSTNDKQRYVLKDGRIRANQGHSIEVDLQLRKVTSAAEVPNGIAVHGTYLKAWHGGIKGQGLSKMGRQHIHFAVGKPGAGEVISGMRSTAEVLIYLDLEKCLQDGIPIFLSENNVVLSPGINGIIPTIYFKYVLGKNDKPFDSAFPNQPN</sequence>
<dbReference type="InterPro" id="IPR042081">
    <property type="entry name" value="RNA_2'-PTrans_C"/>
</dbReference>
<evidence type="ECO:0000313" key="7">
    <source>
        <dbReference type="EMBL" id="NDV36710.1"/>
    </source>
</evidence>
<accession>A0A6B2LIR4</accession>
<comment type="function">
    <text evidence="1">Catalyzes the last step of tRNA splicing, the transfer of the splice junction 2'-phosphate from ligated tRNA to NAD to produce ADP-ribose 1''-2'' cyclic phosphate.</text>
</comment>
<dbReference type="EMBL" id="GIBP01007741">
    <property type="protein sequence ID" value="NDV36710.1"/>
    <property type="molecule type" value="Transcribed_RNA"/>
</dbReference>
<evidence type="ECO:0000256" key="2">
    <source>
        <dbReference type="ARBA" id="ARBA00009836"/>
    </source>
</evidence>